<evidence type="ECO:0000313" key="1">
    <source>
        <dbReference type="EMBL" id="QLJ53407.1"/>
    </source>
</evidence>
<gene>
    <name evidence="1" type="ORF">Sv326_1232</name>
</gene>
<accession>A0A7D5XQC4</accession>
<sequence length="196" mass="23164">MAEYYFDTEIGCDEDERELFIRGESEIRPEKYKIITIQFQRLDESGRPVEPLRILKEWEMGEEGVIRELSKLINPKKTWQFIPVGQNLMFDLGMLKARAAKHGIVYDEWFLFNQLPRIDLKHICLGMNGFKFAGSGLDKFCNKPHDGEKIPLWYLNKEYEKILEYVTKEAEEFVSLYGRLKHALPKFRIENGFYGL</sequence>
<name>A0A7D5XQC4_FERL1</name>
<dbReference type="SUPFAM" id="SSF53098">
    <property type="entry name" value="Ribonuclease H-like"/>
    <property type="match status" value="1"/>
</dbReference>
<dbReference type="EMBL" id="CP058998">
    <property type="protein sequence ID" value="QLJ53407.1"/>
    <property type="molecule type" value="Genomic_DNA"/>
</dbReference>
<dbReference type="KEGG" id="flt:Sv326_1232"/>
<protein>
    <submittedName>
        <fullName evidence="1">Uncharacterized protein</fullName>
    </submittedName>
</protein>
<proteinExistence type="predicted"/>
<dbReference type="InterPro" id="IPR012337">
    <property type="entry name" value="RNaseH-like_sf"/>
</dbReference>
<evidence type="ECO:0000313" key="2">
    <source>
        <dbReference type="Proteomes" id="UP000510821"/>
    </source>
</evidence>
<dbReference type="Proteomes" id="UP000510821">
    <property type="component" value="Chromosome"/>
</dbReference>
<reference evidence="2" key="1">
    <citation type="submission" date="2020-07" db="EMBL/GenBank/DDBJ databases">
        <title>Metabolic diversity and evolutionary history of the archaeal phylum ###Micrarchaeota### uncovered from a freshwater lake metagenome.</title>
        <authorList>
            <person name="Kadnikov V.V."/>
            <person name="Savvichev A.S."/>
            <person name="Mardanov A.V."/>
            <person name="Beletsky A.V."/>
            <person name="Chupakov A.V."/>
            <person name="Kokryatskaya N.M."/>
            <person name="Pimenov N.V."/>
            <person name="Ravin N.V."/>
        </authorList>
    </citation>
    <scope>NUCLEOTIDE SEQUENCE [LARGE SCALE GENOMIC DNA]</scope>
</reference>
<dbReference type="AlphaFoldDB" id="A0A7D5XQC4"/>
<organism evidence="1 2">
    <name type="scientific">Fermentimicrarchaeum limneticum</name>
    <dbReference type="NCBI Taxonomy" id="2795018"/>
    <lineage>
        <taxon>Archaea</taxon>
        <taxon>Candidatus Micrarchaeota</taxon>
        <taxon>Candidatus Fermentimicrarchaeales</taxon>
        <taxon>Candidatus Fermentimicrarchaeaceae</taxon>
        <taxon>Candidatus Fermentimicrarchaeum</taxon>
    </lineage>
</organism>